<dbReference type="AlphaFoldDB" id="A0A9W6TW67"/>
<dbReference type="PANTHER" id="PTHR42648">
    <property type="entry name" value="TRANSPOSASE, PUTATIVE-RELATED"/>
    <property type="match status" value="1"/>
</dbReference>
<dbReference type="InterPro" id="IPR036397">
    <property type="entry name" value="RNaseH_sf"/>
</dbReference>
<dbReference type="InterPro" id="IPR012337">
    <property type="entry name" value="RNaseH-like_sf"/>
</dbReference>
<evidence type="ECO:0000313" key="2">
    <source>
        <dbReference type="EMBL" id="GMF23659.1"/>
    </source>
</evidence>
<evidence type="ECO:0000313" key="3">
    <source>
        <dbReference type="Proteomes" id="UP001165121"/>
    </source>
</evidence>
<dbReference type="PANTHER" id="PTHR42648:SF28">
    <property type="entry name" value="TRANSPOSON-ENCODED PROTEIN WITH RIBONUCLEASE H-LIKE AND RETROVIRUS ZINC FINGER-LIKE DOMAINS"/>
    <property type="match status" value="1"/>
</dbReference>
<dbReference type="PROSITE" id="PS50994">
    <property type="entry name" value="INTEGRASE"/>
    <property type="match status" value="1"/>
</dbReference>
<accession>A0A9W6TW67</accession>
<protein>
    <submittedName>
        <fullName evidence="2">Unnamed protein product</fullName>
    </submittedName>
</protein>
<dbReference type="GO" id="GO:0015074">
    <property type="term" value="P:DNA integration"/>
    <property type="evidence" value="ECO:0007669"/>
    <property type="project" value="InterPro"/>
</dbReference>
<dbReference type="EMBL" id="BSXT01000292">
    <property type="protein sequence ID" value="GMF23659.1"/>
    <property type="molecule type" value="Genomic_DNA"/>
</dbReference>
<keyword evidence="3" id="KW-1185">Reference proteome</keyword>
<reference evidence="2" key="1">
    <citation type="submission" date="2023-04" db="EMBL/GenBank/DDBJ databases">
        <title>Phytophthora fragariaefolia NBRC 109709.</title>
        <authorList>
            <person name="Ichikawa N."/>
            <person name="Sato H."/>
            <person name="Tonouchi N."/>
        </authorList>
    </citation>
    <scope>NUCLEOTIDE SEQUENCE</scope>
    <source>
        <strain evidence="2">NBRC 109709</strain>
    </source>
</reference>
<comment type="caution">
    <text evidence="2">The sequence shown here is derived from an EMBL/GenBank/DDBJ whole genome shotgun (WGS) entry which is preliminary data.</text>
</comment>
<organism evidence="2 3">
    <name type="scientific">Phytophthora fragariaefolia</name>
    <dbReference type="NCBI Taxonomy" id="1490495"/>
    <lineage>
        <taxon>Eukaryota</taxon>
        <taxon>Sar</taxon>
        <taxon>Stramenopiles</taxon>
        <taxon>Oomycota</taxon>
        <taxon>Peronosporomycetes</taxon>
        <taxon>Peronosporales</taxon>
        <taxon>Peronosporaceae</taxon>
        <taxon>Phytophthora</taxon>
    </lineage>
</organism>
<feature type="domain" description="Integrase catalytic" evidence="1">
    <location>
        <begin position="5"/>
        <end position="161"/>
    </location>
</feature>
<dbReference type="Proteomes" id="UP001165121">
    <property type="component" value="Unassembled WGS sequence"/>
</dbReference>
<dbReference type="SUPFAM" id="SSF53098">
    <property type="entry name" value="Ribonuclease H-like"/>
    <property type="match status" value="1"/>
</dbReference>
<dbReference type="OrthoDB" id="108691at2759"/>
<dbReference type="Gene3D" id="3.30.420.10">
    <property type="entry name" value="Ribonuclease H-like superfamily/Ribonuclease H"/>
    <property type="match status" value="1"/>
</dbReference>
<gene>
    <name evidence="2" type="ORF">Pfra01_000379500</name>
</gene>
<sequence>MGPMQTRSPGGCTFAVTFIDDYSRHVTVYFMTAKSEVLSKFKIFERYVIAALEYVTRYAVPRCVTQHTVERVATFVMEDVVLRFGAFRELLTGSAPQLTGRVIELLVDMLQARQVNPVPCRPQTVALAERFHRSWKDCVTAYMADERQDDWYLWVKSAVYA</sequence>
<dbReference type="InterPro" id="IPR001584">
    <property type="entry name" value="Integrase_cat-core"/>
</dbReference>
<proteinExistence type="predicted"/>
<name>A0A9W6TW67_9STRA</name>
<evidence type="ECO:0000259" key="1">
    <source>
        <dbReference type="PROSITE" id="PS50994"/>
    </source>
</evidence>
<dbReference type="GO" id="GO:0003676">
    <property type="term" value="F:nucleic acid binding"/>
    <property type="evidence" value="ECO:0007669"/>
    <property type="project" value="InterPro"/>
</dbReference>
<dbReference type="InterPro" id="IPR039537">
    <property type="entry name" value="Retrotran_Ty1/copia-like"/>
</dbReference>